<dbReference type="Proteomes" id="UP001374535">
    <property type="component" value="Chromosome 1"/>
</dbReference>
<organism evidence="1 2">
    <name type="scientific">Vigna mungo</name>
    <name type="common">Black gram</name>
    <name type="synonym">Phaseolus mungo</name>
    <dbReference type="NCBI Taxonomy" id="3915"/>
    <lineage>
        <taxon>Eukaryota</taxon>
        <taxon>Viridiplantae</taxon>
        <taxon>Streptophyta</taxon>
        <taxon>Embryophyta</taxon>
        <taxon>Tracheophyta</taxon>
        <taxon>Spermatophyta</taxon>
        <taxon>Magnoliopsida</taxon>
        <taxon>eudicotyledons</taxon>
        <taxon>Gunneridae</taxon>
        <taxon>Pentapetalae</taxon>
        <taxon>rosids</taxon>
        <taxon>fabids</taxon>
        <taxon>Fabales</taxon>
        <taxon>Fabaceae</taxon>
        <taxon>Papilionoideae</taxon>
        <taxon>50 kb inversion clade</taxon>
        <taxon>NPAAA clade</taxon>
        <taxon>indigoferoid/millettioid clade</taxon>
        <taxon>Phaseoleae</taxon>
        <taxon>Vigna</taxon>
    </lineage>
</organism>
<protein>
    <submittedName>
        <fullName evidence="1">Uncharacterized protein</fullName>
    </submittedName>
</protein>
<sequence>MGIFDSLLILSKPNVDSELFLLDQTTDEAEALSTSVATPKFPCLSLKSGNSDGRDCLSLETLSDKSLFWFPKSSSWASKILACLKISSASSISPLRLNASAFLFNTKSSL</sequence>
<accession>A0AAQ3SF94</accession>
<evidence type="ECO:0000313" key="2">
    <source>
        <dbReference type="Proteomes" id="UP001374535"/>
    </source>
</evidence>
<dbReference type="AlphaFoldDB" id="A0AAQ3SF94"/>
<name>A0AAQ3SF94_VIGMU</name>
<reference evidence="1 2" key="1">
    <citation type="journal article" date="2023" name="Life. Sci Alliance">
        <title>Evolutionary insights into 3D genome organization and epigenetic landscape of Vigna mungo.</title>
        <authorList>
            <person name="Junaid A."/>
            <person name="Singh B."/>
            <person name="Bhatia S."/>
        </authorList>
    </citation>
    <scope>NUCLEOTIDE SEQUENCE [LARGE SCALE GENOMIC DNA]</scope>
    <source>
        <strain evidence="1">Urdbean</strain>
    </source>
</reference>
<gene>
    <name evidence="1" type="ORF">V8G54_004198</name>
</gene>
<keyword evidence="2" id="KW-1185">Reference proteome</keyword>
<proteinExistence type="predicted"/>
<dbReference type="EMBL" id="CP144700">
    <property type="protein sequence ID" value="WVZ25654.1"/>
    <property type="molecule type" value="Genomic_DNA"/>
</dbReference>
<evidence type="ECO:0000313" key="1">
    <source>
        <dbReference type="EMBL" id="WVZ25654.1"/>
    </source>
</evidence>